<evidence type="ECO:0000313" key="3">
    <source>
        <dbReference type="Proteomes" id="UP000217199"/>
    </source>
</evidence>
<accession>A0A286U7G2</accession>
<proteinExistence type="predicted"/>
<evidence type="ECO:0000256" key="1">
    <source>
        <dbReference type="SAM" id="Phobius"/>
    </source>
</evidence>
<feature type="transmembrane region" description="Helical" evidence="1">
    <location>
        <begin position="185"/>
        <end position="205"/>
    </location>
</feature>
<keyword evidence="1" id="KW-1133">Transmembrane helix</keyword>
<evidence type="ECO:0000313" key="2">
    <source>
        <dbReference type="EMBL" id="PAV15502.1"/>
    </source>
</evidence>
<feature type="transmembrane region" description="Helical" evidence="1">
    <location>
        <begin position="21"/>
        <end position="40"/>
    </location>
</feature>
<keyword evidence="1" id="KW-0472">Membrane</keyword>
<dbReference type="InParanoid" id="A0A286U7G2"/>
<dbReference type="EMBL" id="NBII01000010">
    <property type="protein sequence ID" value="PAV15502.1"/>
    <property type="molecule type" value="Genomic_DNA"/>
</dbReference>
<dbReference type="Proteomes" id="UP000217199">
    <property type="component" value="Unassembled WGS sequence"/>
</dbReference>
<feature type="transmembrane region" description="Helical" evidence="1">
    <location>
        <begin position="65"/>
        <end position="83"/>
    </location>
</feature>
<keyword evidence="1" id="KW-0812">Transmembrane</keyword>
<comment type="caution">
    <text evidence="2">The sequence shown here is derived from an EMBL/GenBank/DDBJ whole genome shotgun (WGS) entry which is preliminary data.</text>
</comment>
<organism evidence="2 3">
    <name type="scientific">Pyrrhoderma noxium</name>
    <dbReference type="NCBI Taxonomy" id="2282107"/>
    <lineage>
        <taxon>Eukaryota</taxon>
        <taxon>Fungi</taxon>
        <taxon>Dikarya</taxon>
        <taxon>Basidiomycota</taxon>
        <taxon>Agaricomycotina</taxon>
        <taxon>Agaricomycetes</taxon>
        <taxon>Hymenochaetales</taxon>
        <taxon>Hymenochaetaceae</taxon>
        <taxon>Pyrrhoderma</taxon>
    </lineage>
</organism>
<protein>
    <submittedName>
        <fullName evidence="2">Uncharacterized protein</fullName>
    </submittedName>
</protein>
<name>A0A286U7G2_9AGAM</name>
<dbReference type="OrthoDB" id="2686513at2759"/>
<sequence>MADSVSEQKVLSTAYQINANYILSLIAYSILYYDFVLTFSDERVLAYPSVIHTFDIKGCDILQKYHQFLAVLVQICVGTIQIIRTYAMYELNRMIALVLATFAAFVVGIGVWASLGPSASDPPFDLSSFLGCHPLIGQESGTRLAVAWSCLVVFDTVIFVLTLYKAFSVRGQEISRLFHILIRDGAIYYLVLVFVNLSNIFSFVFGEPVLKGVTTTFANSMSSTLISHLLLNLQNPLLFEISSAPWRTTSDNISTFAAATRSVGPITVPSDLSSPDSDDTVYWPESHSHGPGKYVRVWAPETHYPDIPLSMSSAMEDLELTPITPITPGV</sequence>
<dbReference type="AlphaFoldDB" id="A0A286U7G2"/>
<feature type="transmembrane region" description="Helical" evidence="1">
    <location>
        <begin position="95"/>
        <end position="115"/>
    </location>
</feature>
<reference evidence="2 3" key="1">
    <citation type="journal article" date="2017" name="Mol. Ecol.">
        <title>Comparative and population genomic landscape of Phellinus noxius: A hypervariable fungus causing root rot in trees.</title>
        <authorList>
            <person name="Chung C.L."/>
            <person name="Lee T.J."/>
            <person name="Akiba M."/>
            <person name="Lee H.H."/>
            <person name="Kuo T.H."/>
            <person name="Liu D."/>
            <person name="Ke H.M."/>
            <person name="Yokoi T."/>
            <person name="Roa M.B."/>
            <person name="Lu M.J."/>
            <person name="Chang Y.Y."/>
            <person name="Ann P.J."/>
            <person name="Tsai J.N."/>
            <person name="Chen C.Y."/>
            <person name="Tzean S.S."/>
            <person name="Ota Y."/>
            <person name="Hattori T."/>
            <person name="Sahashi N."/>
            <person name="Liou R.F."/>
            <person name="Kikuchi T."/>
            <person name="Tsai I.J."/>
        </authorList>
    </citation>
    <scope>NUCLEOTIDE SEQUENCE [LARGE SCALE GENOMIC DNA]</scope>
    <source>
        <strain evidence="2 3">FFPRI411160</strain>
    </source>
</reference>
<feature type="transmembrane region" description="Helical" evidence="1">
    <location>
        <begin position="145"/>
        <end position="164"/>
    </location>
</feature>
<gene>
    <name evidence="2" type="ORF">PNOK_0926600</name>
</gene>
<keyword evidence="3" id="KW-1185">Reference proteome</keyword>